<dbReference type="Proteomes" id="UP000215902">
    <property type="component" value="Unassembled WGS sequence"/>
</dbReference>
<evidence type="ECO:0000313" key="3">
    <source>
        <dbReference type="Proteomes" id="UP000215902"/>
    </source>
</evidence>
<gene>
    <name evidence="2" type="ORF">BOX15_Mlig021216g2</name>
</gene>
<name>A0A267E4B5_9PLAT</name>
<sequence>MASEASASGQLSAADGTASAPPEAATSSAVCQVFAEQIDEKIQSVAKLSQRNTTTAISLTSGGSLALCSNSGVVRILTSPFGSASLQLRLHFSLNNNGVARLLALSPNDRYLACALSNGHVEVYELHSTQRRCWADRVRINRMHAGREITCMAWTAGCLFSGDSDGMVSSTSMADSPRELFALDATCEQVLTLPQEGPIVQLDSDWGSQQHLLLVSTRCRAVLCNADSRTFFQLGSDKPRNGPFGACLFAETSPAPAAAAVAAKVYAARPKHRMWLLRTDSKRVLNTFVFSSRLADAAERLALSDILINPGSHSLHSSSCVANAQCNGTYRQLVQAGPNLLIVVTELHDVIFFDTAAGPQVVCWLAGCSCISSIAVTRSSCQAATSSSAAAAHLALLINDRHLVLIRVCPNPASVVSTLSGAYPEGLTKWLLDQPRDRLLGDQKLLLTLTTDCLSRCCSAAGIDVDSGFGWLLESEEYRRATSVAADESCRIRRTDSGIYAVGAAASNSLRASASDSALPAAAAPAHATAAVAVSEKLAAASAGVGRLIQYINWPKPDDAATAAGIPPSDELVGTDVTAVSAGMIMTDFRVPINFGGFRGKAQSLKKRALAGRPGSPSELTGADQFAGLEPADLVKLEAESLTLHQRLVSAEAAPVDCVNRLLDLANLLAELSRKRLSYLATNGAFCQTTASSSSAPVSTAQTQTAWLPMSTRSFPIAEKLKSELSCLLGWIVALRLTVDKSSASILSGSSVADAVGSARDKSVQTDADWLTVRPVRACQIDSNAASSPIDELLKVVIITAKPQSELMSNLDLETDGFVQQVDWATVRRLACGADEALSLEASDTVQVLSFCWNKLWQCESSELPKLVDASCKSLLSSLGRSPSALASMETMLLLIKNFNSHKSDIKNFLLNHLYYFKRDELFLLYRLTGNAAEFASFVDSMINEKANALLPTDNSAPSSADLSATLRQLGARGLLAFGGQRFGWCNGNSEFFPMMNDEKGCDYCRFPLTTSIDLTDVSQQVTLDEICSRSEGPNPKIDMQQLYSYLVKRHQLSPAIHLLKRLCWTSHLAFWCLQLDNGQLLDYIVDSGSNSEAALRTMLASRLAQPHHQQHRRCGKCGTEYPVLPDSRSCPTVTVDRLAQALIKIGLSPAHVLSLLGDANEHRIPGFVADCIRVAVENSTARQHESVTPAESRAIASANLCWGVAMDSDETNCAWCRLPLTVGCLFNEATQSESIEAESERYFVAFRCGHVFHGGCLVGSRRTSSCSVCCS</sequence>
<dbReference type="SUPFAM" id="SSF50978">
    <property type="entry name" value="WD40 repeat-like"/>
    <property type="match status" value="1"/>
</dbReference>
<dbReference type="STRING" id="282301.A0A267E4B5"/>
<feature type="compositionally biased region" description="Polar residues" evidence="1">
    <location>
        <begin position="1"/>
        <end position="11"/>
    </location>
</feature>
<accession>A0A267E4B5</accession>
<dbReference type="AlphaFoldDB" id="A0A267E4B5"/>
<dbReference type="EMBL" id="NIVC01002721">
    <property type="protein sequence ID" value="PAA55669.1"/>
    <property type="molecule type" value="Genomic_DNA"/>
</dbReference>
<organism evidence="2 3">
    <name type="scientific">Macrostomum lignano</name>
    <dbReference type="NCBI Taxonomy" id="282301"/>
    <lineage>
        <taxon>Eukaryota</taxon>
        <taxon>Metazoa</taxon>
        <taxon>Spiralia</taxon>
        <taxon>Lophotrochozoa</taxon>
        <taxon>Platyhelminthes</taxon>
        <taxon>Rhabditophora</taxon>
        <taxon>Macrostomorpha</taxon>
        <taxon>Macrostomida</taxon>
        <taxon>Macrostomidae</taxon>
        <taxon>Macrostomum</taxon>
    </lineage>
</organism>
<proteinExistence type="predicted"/>
<comment type="caution">
    <text evidence="2">The sequence shown here is derived from an EMBL/GenBank/DDBJ whole genome shotgun (WGS) entry which is preliminary data.</text>
</comment>
<reference evidence="2 3" key="1">
    <citation type="submission" date="2017-06" db="EMBL/GenBank/DDBJ databases">
        <title>A platform for efficient transgenesis in Macrostomum lignano, a flatworm model organism for stem cell research.</title>
        <authorList>
            <person name="Berezikov E."/>
        </authorList>
    </citation>
    <scope>NUCLEOTIDE SEQUENCE [LARGE SCALE GENOMIC DNA]</scope>
    <source>
        <strain evidence="2">DV1</strain>
        <tissue evidence="2">Whole organism</tissue>
    </source>
</reference>
<keyword evidence="3" id="KW-1185">Reference proteome</keyword>
<protein>
    <recommendedName>
        <fullName evidence="4">RING-type domain-containing protein</fullName>
    </recommendedName>
</protein>
<feature type="region of interest" description="Disordered" evidence="1">
    <location>
        <begin position="1"/>
        <end position="21"/>
    </location>
</feature>
<evidence type="ECO:0000256" key="1">
    <source>
        <dbReference type="SAM" id="MobiDB-lite"/>
    </source>
</evidence>
<dbReference type="InterPro" id="IPR036322">
    <property type="entry name" value="WD40_repeat_dom_sf"/>
</dbReference>
<dbReference type="InterPro" id="IPR015943">
    <property type="entry name" value="WD40/YVTN_repeat-like_dom_sf"/>
</dbReference>
<evidence type="ECO:0000313" key="2">
    <source>
        <dbReference type="EMBL" id="PAA55669.1"/>
    </source>
</evidence>
<dbReference type="Gene3D" id="2.130.10.10">
    <property type="entry name" value="YVTN repeat-like/Quinoprotein amine dehydrogenase"/>
    <property type="match status" value="1"/>
</dbReference>
<dbReference type="OrthoDB" id="19493at2759"/>
<evidence type="ECO:0008006" key="4">
    <source>
        <dbReference type="Google" id="ProtNLM"/>
    </source>
</evidence>